<evidence type="ECO:0000256" key="7">
    <source>
        <dbReference type="SAM" id="MobiDB-lite"/>
    </source>
</evidence>
<dbReference type="SMART" id="SM00591">
    <property type="entry name" value="RWD"/>
    <property type="match status" value="1"/>
</dbReference>
<dbReference type="Proteomes" id="UP001627154">
    <property type="component" value="Unassembled WGS sequence"/>
</dbReference>
<dbReference type="Pfam" id="PF05773">
    <property type="entry name" value="RWD"/>
    <property type="match status" value="1"/>
</dbReference>
<dbReference type="InterPro" id="IPR023582">
    <property type="entry name" value="Impact"/>
</dbReference>
<organism evidence="9 10">
    <name type="scientific">Trichogramma kaykai</name>
    <dbReference type="NCBI Taxonomy" id="54128"/>
    <lineage>
        <taxon>Eukaryota</taxon>
        <taxon>Metazoa</taxon>
        <taxon>Ecdysozoa</taxon>
        <taxon>Arthropoda</taxon>
        <taxon>Hexapoda</taxon>
        <taxon>Insecta</taxon>
        <taxon>Pterygota</taxon>
        <taxon>Neoptera</taxon>
        <taxon>Endopterygota</taxon>
        <taxon>Hymenoptera</taxon>
        <taxon>Apocrita</taxon>
        <taxon>Proctotrupomorpha</taxon>
        <taxon>Chalcidoidea</taxon>
        <taxon>Trichogrammatidae</taxon>
        <taxon>Trichogramma</taxon>
    </lineage>
</organism>
<keyword evidence="5" id="KW-0810">Translation regulation</keyword>
<dbReference type="Gene3D" id="3.30.230.30">
    <property type="entry name" value="Impact, N-terminal domain"/>
    <property type="match status" value="1"/>
</dbReference>
<dbReference type="AlphaFoldDB" id="A0ABD2XDS2"/>
<dbReference type="Gene3D" id="3.10.110.10">
    <property type="entry name" value="Ubiquitin Conjugating Enzyme"/>
    <property type="match status" value="1"/>
</dbReference>
<protein>
    <recommendedName>
        <fullName evidence="8">RWD domain-containing protein</fullName>
    </recommendedName>
</protein>
<comment type="similarity">
    <text evidence="2">Belongs to the IMPACT family.</text>
</comment>
<evidence type="ECO:0000256" key="2">
    <source>
        <dbReference type="ARBA" id="ARBA00007665"/>
    </source>
</evidence>
<comment type="subcellular location">
    <subcellularLocation>
        <location evidence="1">Cytoplasm</location>
    </subcellularLocation>
</comment>
<dbReference type="InterPro" id="IPR016135">
    <property type="entry name" value="UBQ-conjugating_enzyme/RWD"/>
</dbReference>
<dbReference type="SUPFAM" id="SSF54495">
    <property type="entry name" value="UBC-like"/>
    <property type="match status" value="1"/>
</dbReference>
<feature type="compositionally biased region" description="Polar residues" evidence="7">
    <location>
        <begin position="113"/>
        <end position="122"/>
    </location>
</feature>
<dbReference type="InterPro" id="IPR036956">
    <property type="entry name" value="Impact_N_sf"/>
</dbReference>
<dbReference type="PROSITE" id="PS50908">
    <property type="entry name" value="RWD"/>
    <property type="match status" value="1"/>
</dbReference>
<keyword evidence="4" id="KW-0678">Repressor</keyword>
<dbReference type="InterPro" id="IPR020568">
    <property type="entry name" value="Ribosomal_Su5_D2-typ_SF"/>
</dbReference>
<comment type="caution">
    <text evidence="9">The sequence shown here is derived from an EMBL/GenBank/DDBJ whole genome shotgun (WGS) entry which is preliminary data.</text>
</comment>
<dbReference type="GO" id="GO:0006417">
    <property type="term" value="P:regulation of translation"/>
    <property type="evidence" value="ECO:0007669"/>
    <property type="project" value="UniProtKB-KW"/>
</dbReference>
<sequence>MEALSAIYGNEFKVEDEACFRIKIFCQNSKQIYVELVGKMVESYPSDSAPRIEISAPYFRQNGVKEKLLKIIQDIYEKNKGECIIYQCIEEIREELYSLTIDNTEKVAEDNRNSSPVQNTQGSDSSSDESVEDHISHGPIITDRKSSFQGHAAVVSSVDEVKHLIDSLKTKRKIGQAKHNITAYRIFNSSTNRYIHDCDDDGENGAGSRLLHLLEIMDVKNGFVMVSRWYGGIHLGPDRFKHINNAARQALDLAGVLPAKK</sequence>
<evidence type="ECO:0000259" key="8">
    <source>
        <dbReference type="PROSITE" id="PS50908"/>
    </source>
</evidence>
<evidence type="ECO:0000313" key="10">
    <source>
        <dbReference type="Proteomes" id="UP001627154"/>
    </source>
</evidence>
<evidence type="ECO:0000256" key="5">
    <source>
        <dbReference type="ARBA" id="ARBA00022845"/>
    </source>
</evidence>
<keyword evidence="6" id="KW-0346">Stress response</keyword>
<reference evidence="9 10" key="1">
    <citation type="journal article" date="2024" name="bioRxiv">
        <title>A reference genome for Trichogramma kaykai: A tiny desert-dwelling parasitoid wasp with competing sex-ratio distorters.</title>
        <authorList>
            <person name="Culotta J."/>
            <person name="Lindsey A.R."/>
        </authorList>
    </citation>
    <scope>NUCLEOTIDE SEQUENCE [LARGE SCALE GENOMIC DNA]</scope>
    <source>
        <strain evidence="9 10">KSX58</strain>
    </source>
</reference>
<keyword evidence="3" id="KW-0963">Cytoplasm</keyword>
<evidence type="ECO:0000256" key="6">
    <source>
        <dbReference type="ARBA" id="ARBA00023016"/>
    </source>
</evidence>
<dbReference type="PROSITE" id="PS00910">
    <property type="entry name" value="UPF0029"/>
    <property type="match status" value="1"/>
</dbReference>
<dbReference type="EMBL" id="JBJJXI010000030">
    <property type="protein sequence ID" value="KAL3403478.1"/>
    <property type="molecule type" value="Genomic_DNA"/>
</dbReference>
<proteinExistence type="inferred from homology"/>
<evidence type="ECO:0000256" key="1">
    <source>
        <dbReference type="ARBA" id="ARBA00004496"/>
    </source>
</evidence>
<feature type="region of interest" description="Disordered" evidence="7">
    <location>
        <begin position="107"/>
        <end position="134"/>
    </location>
</feature>
<dbReference type="InterPro" id="IPR006575">
    <property type="entry name" value="RWD_dom"/>
</dbReference>
<dbReference type="SUPFAM" id="SSF54211">
    <property type="entry name" value="Ribosomal protein S5 domain 2-like"/>
    <property type="match status" value="1"/>
</dbReference>
<dbReference type="PANTHER" id="PTHR16301">
    <property type="entry name" value="IMPACT-RELATED"/>
    <property type="match status" value="1"/>
</dbReference>
<accession>A0ABD2XDS2</accession>
<dbReference type="InterPro" id="IPR020569">
    <property type="entry name" value="UPF0029_Impact_CS"/>
</dbReference>
<dbReference type="Pfam" id="PF01205">
    <property type="entry name" value="Impact_N"/>
    <property type="match status" value="1"/>
</dbReference>
<dbReference type="PANTHER" id="PTHR16301:SF25">
    <property type="entry name" value="PROTEIN IMPACT"/>
    <property type="match status" value="1"/>
</dbReference>
<dbReference type="InterPro" id="IPR001498">
    <property type="entry name" value="Impact_N"/>
</dbReference>
<evidence type="ECO:0000256" key="3">
    <source>
        <dbReference type="ARBA" id="ARBA00022490"/>
    </source>
</evidence>
<feature type="domain" description="RWD" evidence="8">
    <location>
        <begin position="1"/>
        <end position="99"/>
    </location>
</feature>
<keyword evidence="10" id="KW-1185">Reference proteome</keyword>
<gene>
    <name evidence="9" type="ORF">TKK_003752</name>
</gene>
<name>A0ABD2XDS2_9HYME</name>
<evidence type="ECO:0000313" key="9">
    <source>
        <dbReference type="EMBL" id="KAL3403478.1"/>
    </source>
</evidence>
<dbReference type="CDD" id="cd23821">
    <property type="entry name" value="RWD_IMPACT"/>
    <property type="match status" value="1"/>
</dbReference>
<dbReference type="GO" id="GO:0005737">
    <property type="term" value="C:cytoplasm"/>
    <property type="evidence" value="ECO:0007669"/>
    <property type="project" value="UniProtKB-SubCell"/>
</dbReference>
<evidence type="ECO:0000256" key="4">
    <source>
        <dbReference type="ARBA" id="ARBA00022491"/>
    </source>
</evidence>